<dbReference type="Pfam" id="PF09851">
    <property type="entry name" value="SHOCT"/>
    <property type="match status" value="1"/>
</dbReference>
<evidence type="ECO:0000259" key="2">
    <source>
        <dbReference type="Pfam" id="PF09851"/>
    </source>
</evidence>
<dbReference type="OrthoDB" id="3748887at2"/>
<reference evidence="3 4" key="1">
    <citation type="submission" date="2019-06" db="EMBL/GenBank/DDBJ databases">
        <title>Aeromicrobium sp. nov., isolated from a maize field.</title>
        <authorList>
            <person name="Lin S.-Y."/>
            <person name="Tsai C.-F."/>
            <person name="Young C.-C."/>
        </authorList>
    </citation>
    <scope>NUCLEOTIDE SEQUENCE [LARGE SCALE GENOMIC DNA]</scope>
    <source>
        <strain evidence="3 4">CC-CFT486</strain>
    </source>
</reference>
<evidence type="ECO:0000256" key="1">
    <source>
        <dbReference type="SAM" id="Phobius"/>
    </source>
</evidence>
<gene>
    <name evidence="3" type="ORF">FHP06_03785</name>
</gene>
<evidence type="ECO:0000313" key="4">
    <source>
        <dbReference type="Proteomes" id="UP000321571"/>
    </source>
</evidence>
<accession>A0A5C8NL58</accession>
<comment type="caution">
    <text evidence="3">The sequence shown here is derived from an EMBL/GenBank/DDBJ whole genome shotgun (WGS) entry which is preliminary data.</text>
</comment>
<name>A0A5C8NL58_9ACTN</name>
<proteinExistence type="predicted"/>
<sequence length="88" mass="10241">MNTFLTTLASDQIVVHDRPEWWPIFPILWFLFIATVIVVAFRVRRRRWGACGPQRSGHARLAERFAAGEIDADEYRARKAVLDEANDR</sequence>
<keyword evidence="4" id="KW-1185">Reference proteome</keyword>
<organism evidence="3 4">
    <name type="scientific">Aeromicrobium terrae</name>
    <dbReference type="NCBI Taxonomy" id="2498846"/>
    <lineage>
        <taxon>Bacteria</taxon>
        <taxon>Bacillati</taxon>
        <taxon>Actinomycetota</taxon>
        <taxon>Actinomycetes</taxon>
        <taxon>Propionibacteriales</taxon>
        <taxon>Nocardioidaceae</taxon>
        <taxon>Aeromicrobium</taxon>
    </lineage>
</organism>
<keyword evidence="1" id="KW-0472">Membrane</keyword>
<dbReference type="Proteomes" id="UP000321571">
    <property type="component" value="Unassembled WGS sequence"/>
</dbReference>
<dbReference type="RefSeq" id="WP_147683990.1">
    <property type="nucleotide sequence ID" value="NZ_VDUX01000002.1"/>
</dbReference>
<keyword evidence="1" id="KW-0812">Transmembrane</keyword>
<evidence type="ECO:0000313" key="3">
    <source>
        <dbReference type="EMBL" id="TXL61856.1"/>
    </source>
</evidence>
<dbReference type="AlphaFoldDB" id="A0A5C8NL58"/>
<keyword evidence="1" id="KW-1133">Transmembrane helix</keyword>
<dbReference type="InterPro" id="IPR018649">
    <property type="entry name" value="SHOCT"/>
</dbReference>
<protein>
    <submittedName>
        <fullName evidence="3">SHOCT domain-containing protein</fullName>
    </submittedName>
</protein>
<feature type="domain" description="SHOCT" evidence="2">
    <location>
        <begin position="59"/>
        <end position="82"/>
    </location>
</feature>
<feature type="transmembrane region" description="Helical" evidence="1">
    <location>
        <begin position="21"/>
        <end position="41"/>
    </location>
</feature>
<dbReference type="EMBL" id="VDUX01000002">
    <property type="protein sequence ID" value="TXL61856.1"/>
    <property type="molecule type" value="Genomic_DNA"/>
</dbReference>